<dbReference type="SUPFAM" id="SSF53474">
    <property type="entry name" value="alpha/beta-Hydrolases"/>
    <property type="match status" value="1"/>
</dbReference>
<sequence>MKHFLALRGTGEVVDSTSNVLYRAWLETGLGMGEYHDVNYPASIAVANPARDPFGPALSVSIDRGTSVLWSVVAEIRRTDPGAVIVVAGYSLGALILLAAMDEGIPINRAIALANPARVSRSVGIVDRAGYTGIAAGYQAEPGDLPVFNVAHPNDGITSLHPKSPLRKLVPWVWALDLDDWEPWVKYVWEYVTGWRWWTPEALFNRKAWDEALPAMIGYMARGDHTTRYFEPHWTWKGRQVTGVQLVARLVDEA</sequence>
<reference evidence="1 2" key="1">
    <citation type="submission" date="2019-08" db="EMBL/GenBank/DDBJ databases">
        <authorList>
            <person name="Birge L.R."/>
            <person name="Bivans L.D."/>
            <person name="Blakestad S.M."/>
            <person name="Chesley E.K."/>
            <person name="Frank J.E."/>
            <person name="Hoagland S."/>
            <person name="Hultquist J."/>
            <person name="Lee N.R."/>
            <person name="Pena P.B."/>
            <person name="Ramsey E.P."/>
            <person name="Chia C."/>
            <person name="Gurney S.M.R."/>
            <person name="Garlena R.A."/>
            <person name="Russell D.A."/>
            <person name="Pope W.H."/>
            <person name="Jacobs-Sera D."/>
            <person name="Hatfull G.F."/>
        </authorList>
    </citation>
    <scope>NUCLEOTIDE SEQUENCE [LARGE SCALE GENOMIC DNA]</scope>
</reference>
<accession>A0A5J6T5V2</accession>
<evidence type="ECO:0000313" key="2">
    <source>
        <dbReference type="Proteomes" id="UP000326272"/>
    </source>
</evidence>
<dbReference type="EMBL" id="MN310549">
    <property type="protein sequence ID" value="QFG05117.1"/>
    <property type="molecule type" value="Genomic_DNA"/>
</dbReference>
<dbReference type="InterPro" id="IPR029058">
    <property type="entry name" value="AB_hydrolase_fold"/>
</dbReference>
<organism evidence="1 2">
    <name type="scientific">Gordonia phage Gibbous</name>
    <dbReference type="NCBI Taxonomy" id="2652405"/>
    <lineage>
        <taxon>Viruses</taxon>
        <taxon>Duplodnaviria</taxon>
        <taxon>Heunggongvirae</taxon>
        <taxon>Uroviricota</taxon>
        <taxon>Caudoviricetes</taxon>
        <taxon>Aziravirus</taxon>
        <taxon>Aziravirus gibbous</taxon>
    </lineage>
</organism>
<evidence type="ECO:0000313" key="1">
    <source>
        <dbReference type="EMBL" id="QFG05117.1"/>
    </source>
</evidence>
<proteinExistence type="predicted"/>
<dbReference type="KEGG" id="vg:80559303"/>
<protein>
    <submittedName>
        <fullName evidence="1">Lysin B</fullName>
    </submittedName>
</protein>
<gene>
    <name evidence="1" type="primary">41</name>
    <name evidence="1" type="ORF">SEA_GIBBOUS_41</name>
</gene>
<dbReference type="RefSeq" id="YP_010842511.1">
    <property type="nucleotide sequence ID" value="NC_079141.1"/>
</dbReference>
<keyword evidence="2" id="KW-1185">Reference proteome</keyword>
<dbReference type="Gene3D" id="3.40.50.1820">
    <property type="entry name" value="alpha/beta hydrolase"/>
    <property type="match status" value="1"/>
</dbReference>
<dbReference type="GeneID" id="80559303"/>
<dbReference type="Proteomes" id="UP000326272">
    <property type="component" value="Segment"/>
</dbReference>
<name>A0A5J6T5V2_9CAUD</name>